<reference evidence="1 2" key="1">
    <citation type="submission" date="2019-04" db="EMBL/GenBank/DDBJ databases">
        <authorList>
            <consortium name="DOE Joint Genome Institute"/>
            <person name="Mondo S."/>
            <person name="Kjaerbolling I."/>
            <person name="Vesth T."/>
            <person name="Frisvad J.C."/>
            <person name="Nybo J.L."/>
            <person name="Theobald S."/>
            <person name="Kildgaard S."/>
            <person name="Isbrandt T."/>
            <person name="Kuo A."/>
            <person name="Sato A."/>
            <person name="Lyhne E.K."/>
            <person name="Kogle M.E."/>
            <person name="Wiebenga A."/>
            <person name="Kun R.S."/>
            <person name="Lubbers R.J."/>
            <person name="Makela M.R."/>
            <person name="Barry K."/>
            <person name="Chovatia M."/>
            <person name="Clum A."/>
            <person name="Daum C."/>
            <person name="Haridas S."/>
            <person name="He G."/>
            <person name="LaButti K."/>
            <person name="Lipzen A."/>
            <person name="Riley R."/>
            <person name="Salamov A."/>
            <person name="Simmons B.A."/>
            <person name="Magnuson J.K."/>
            <person name="Henrissat B."/>
            <person name="Mortensen U.H."/>
            <person name="Larsen T.O."/>
            <person name="Devries R.P."/>
            <person name="Grigoriev I.V."/>
            <person name="Machida M."/>
            <person name="Baker S.E."/>
            <person name="Andersen M.R."/>
            <person name="Cantor M.N."/>
            <person name="Hua S.X."/>
        </authorList>
    </citation>
    <scope>NUCLEOTIDE SEQUENCE [LARGE SCALE GENOMIC DNA]</scope>
    <source>
        <strain evidence="1 2">CBS 119388</strain>
    </source>
</reference>
<accession>A0A5N7CZW5</accession>
<dbReference type="AlphaFoldDB" id="A0A5N6HIK9"/>
<dbReference type="Proteomes" id="UP000325579">
    <property type="component" value="Unassembled WGS sequence"/>
</dbReference>
<accession>A0A5N6HIK9</accession>
<proteinExistence type="predicted"/>
<dbReference type="GeneID" id="43668028"/>
<gene>
    <name evidence="1" type="ORF">BDV37DRAFT_261545</name>
</gene>
<dbReference type="RefSeq" id="XP_031936447.1">
    <property type="nucleotide sequence ID" value="XM_032083337.1"/>
</dbReference>
<protein>
    <submittedName>
        <fullName evidence="1">Uncharacterized protein</fullName>
    </submittedName>
</protein>
<sequence length="269" mass="31221">MSSCESPHHKELQDALRAIKKDVESLETYQFDYSQLKTHKIYASPMDLDESSSIKPRFFKPCDASLLLHNPDATYDQTRSAYNEFDSINPDFRRPIYCARWMISYFSYYIVASAIHSKDFILDELWAGVSTSDEPWRGLWGDEYPEYGTVKAHQVKDRSSTHMKAMLYNNLDGKDGELLRGEILVALRLVHTQMRRRRFFGHMTAPVLLFSFMGPQHARVIEAYFSGTSFVMRTTPLFDLRKKDEALVKTFGQWYLGEPTGNTKQLLKL</sequence>
<name>A0A5N6HIK9_9EURO</name>
<dbReference type="OrthoDB" id="4177740at2759"/>
<evidence type="ECO:0000313" key="2">
    <source>
        <dbReference type="Proteomes" id="UP000325579"/>
    </source>
</evidence>
<dbReference type="EMBL" id="ML736840">
    <property type="protein sequence ID" value="KAE8399128.1"/>
    <property type="molecule type" value="Genomic_DNA"/>
</dbReference>
<organism evidence="1 2">
    <name type="scientific">Aspergillus pseudonomiae</name>
    <dbReference type="NCBI Taxonomy" id="1506151"/>
    <lineage>
        <taxon>Eukaryota</taxon>
        <taxon>Fungi</taxon>
        <taxon>Dikarya</taxon>
        <taxon>Ascomycota</taxon>
        <taxon>Pezizomycotina</taxon>
        <taxon>Eurotiomycetes</taxon>
        <taxon>Eurotiomycetidae</taxon>
        <taxon>Eurotiales</taxon>
        <taxon>Aspergillaceae</taxon>
        <taxon>Aspergillus</taxon>
        <taxon>Aspergillus subgen. Circumdati</taxon>
    </lineage>
</organism>
<keyword evidence="2" id="KW-1185">Reference proteome</keyword>
<evidence type="ECO:0000313" key="1">
    <source>
        <dbReference type="EMBL" id="KAE8399128.1"/>
    </source>
</evidence>